<dbReference type="AlphaFoldDB" id="A0AAV9PEC2"/>
<feature type="compositionally biased region" description="Pro residues" evidence="1">
    <location>
        <begin position="272"/>
        <end position="281"/>
    </location>
</feature>
<dbReference type="RefSeq" id="XP_064660481.1">
    <property type="nucleotide sequence ID" value="XM_064801851.1"/>
</dbReference>
<proteinExistence type="predicted"/>
<dbReference type="EMBL" id="JAVRRT010000006">
    <property type="protein sequence ID" value="KAK5171453.1"/>
    <property type="molecule type" value="Genomic_DNA"/>
</dbReference>
<evidence type="ECO:0000256" key="1">
    <source>
        <dbReference type="SAM" id="MobiDB-lite"/>
    </source>
</evidence>
<comment type="caution">
    <text evidence="2">The sequence shown here is derived from an EMBL/GenBank/DDBJ whole genome shotgun (WGS) entry which is preliminary data.</text>
</comment>
<sequence length="478" mass="52210">MDAATLQMMADLGVARRDELSTTEIETRGRPARVDPREQARIRAEVKARQEEAQNNGTAGVGGFESRIGRWNIAESFDRDEVAEHLVDRFSGQGHRAELSRRQGTDEHRFQAGSGDVRIRGSGPMRGGLARDNPMRGGLGRGGPEREQPMRGGPVRSPAMRGGPSGGRHTRRDSARGGSVGGAPAFRELLSAPASMLRSIHADPTPFAPARRRSPQGRTPPTPAHAAAARRTSPQRRQPRPTARVATASDWSTSPSQSPPARAAAVRRPSPQRRPPAPPAPANRATPARRLSPQRRLPPAPTPRQRASAPSDSPWRGQEAPSASGEISPPKAVVDIWRAQALWHAANPGPKCNAHYAMFPGRAQYLGEARERLIGEALHLLKIGSAHVIQIYAETHPERKWLLECAAKAKEQIENNATEEERDRASQVDSKHRIFLDRGAAFFQPRPQRVVVQPSYQAMVGVKLADDGLYEEDLISFD</sequence>
<keyword evidence="3" id="KW-1185">Reference proteome</keyword>
<gene>
    <name evidence="2" type="ORF">LTR77_004598</name>
</gene>
<dbReference type="GeneID" id="89925943"/>
<feature type="region of interest" description="Disordered" evidence="1">
    <location>
        <begin position="94"/>
        <end position="329"/>
    </location>
</feature>
<name>A0AAV9PEC2_9PEZI</name>
<reference evidence="2 3" key="1">
    <citation type="submission" date="2023-08" db="EMBL/GenBank/DDBJ databases">
        <title>Black Yeasts Isolated from many extreme environments.</title>
        <authorList>
            <person name="Coleine C."/>
            <person name="Stajich J.E."/>
            <person name="Selbmann L."/>
        </authorList>
    </citation>
    <scope>NUCLEOTIDE SEQUENCE [LARGE SCALE GENOMIC DNA]</scope>
    <source>
        <strain evidence="2 3">CCFEE 5935</strain>
    </source>
</reference>
<accession>A0AAV9PEC2</accession>
<evidence type="ECO:0000313" key="2">
    <source>
        <dbReference type="EMBL" id="KAK5171453.1"/>
    </source>
</evidence>
<organism evidence="2 3">
    <name type="scientific">Saxophila tyrrhenica</name>
    <dbReference type="NCBI Taxonomy" id="1690608"/>
    <lineage>
        <taxon>Eukaryota</taxon>
        <taxon>Fungi</taxon>
        <taxon>Dikarya</taxon>
        <taxon>Ascomycota</taxon>
        <taxon>Pezizomycotina</taxon>
        <taxon>Dothideomycetes</taxon>
        <taxon>Dothideomycetidae</taxon>
        <taxon>Mycosphaerellales</taxon>
        <taxon>Extremaceae</taxon>
        <taxon>Saxophila</taxon>
    </lineage>
</organism>
<protein>
    <submittedName>
        <fullName evidence="2">Uncharacterized protein</fullName>
    </submittedName>
</protein>
<dbReference type="Proteomes" id="UP001337655">
    <property type="component" value="Unassembled WGS sequence"/>
</dbReference>
<feature type="compositionally biased region" description="Low complexity" evidence="1">
    <location>
        <begin position="240"/>
        <end position="269"/>
    </location>
</feature>
<feature type="compositionally biased region" description="Basic and acidic residues" evidence="1">
    <location>
        <begin position="95"/>
        <end position="110"/>
    </location>
</feature>
<evidence type="ECO:0000313" key="3">
    <source>
        <dbReference type="Proteomes" id="UP001337655"/>
    </source>
</evidence>